<sequence length="245" mass="29312">MRHESSLRKTGWLGLAIASFVITFWAVSLALLLNWTTAEQQPFLTVFAIIWQAFLYTGLFITAHDAMHRAVFPQNLKINHFVGTLALLVYGLFSYRYLLKAHWQHHDHPASSEDPDFHDGTHKNGFAWYFYFVKRYWSWWRLLGLIAVYHAMHRLLHIPEYNLRWFWVVPSLLSSVQLFYFGTFLPHREPAGGYWNTFRTQSTYRPLIWSFLTCYHFGYHLEHHEYPHVPWWRLPAIAQQLKSLR</sequence>
<dbReference type="GO" id="GO:0016020">
    <property type="term" value="C:membrane"/>
    <property type="evidence" value="ECO:0007669"/>
    <property type="project" value="TreeGrafter"/>
</dbReference>
<reference evidence="6" key="2">
    <citation type="journal article" date="2022" name="Microbiol. Resour. Announc.">
        <title>Metagenome Sequencing to Explore Phylogenomics of Terrestrial Cyanobacteria.</title>
        <authorList>
            <person name="Ward R.D."/>
            <person name="Stajich J.E."/>
            <person name="Johansen J.R."/>
            <person name="Huntemann M."/>
            <person name="Clum A."/>
            <person name="Foster B."/>
            <person name="Foster B."/>
            <person name="Roux S."/>
            <person name="Palaniappan K."/>
            <person name="Varghese N."/>
            <person name="Mukherjee S."/>
            <person name="Reddy T.B.K."/>
            <person name="Daum C."/>
            <person name="Copeland A."/>
            <person name="Chen I.A."/>
            <person name="Ivanova N.N."/>
            <person name="Kyrpides N.C."/>
            <person name="Shapiro N."/>
            <person name="Eloe-Fadrosh E.A."/>
            <person name="Pietrasiak N."/>
        </authorList>
    </citation>
    <scope>NUCLEOTIDE SEQUENCE</scope>
    <source>
        <strain evidence="6">UHER 2000/2452</strain>
    </source>
</reference>
<reference evidence="6" key="1">
    <citation type="submission" date="2021-05" db="EMBL/GenBank/DDBJ databases">
        <authorList>
            <person name="Pietrasiak N."/>
            <person name="Ward R."/>
            <person name="Stajich J.E."/>
            <person name="Kurbessoian T."/>
        </authorList>
    </citation>
    <scope>NUCLEOTIDE SEQUENCE</scope>
    <source>
        <strain evidence="6">UHER 2000/2452</strain>
    </source>
</reference>
<comment type="cofactor">
    <cofactor evidence="1">
        <name>Fe(2+)</name>
        <dbReference type="ChEBI" id="CHEBI:29033"/>
    </cofactor>
</comment>
<accession>A0A951UPQ9</accession>
<comment type="caution">
    <text evidence="6">The sequence shown here is derived from an EMBL/GenBank/DDBJ whole genome shotgun (WGS) entry which is preliminary data.</text>
</comment>
<feature type="transmembrane region" description="Helical" evidence="4">
    <location>
        <begin position="136"/>
        <end position="153"/>
    </location>
</feature>
<keyword evidence="4" id="KW-0812">Transmembrane</keyword>
<gene>
    <name evidence="6" type="ORF">KME15_15440</name>
</gene>
<dbReference type="AlphaFoldDB" id="A0A951UPQ9"/>
<feature type="domain" description="Fatty acid desaturase" evidence="5">
    <location>
        <begin position="138"/>
        <end position="242"/>
    </location>
</feature>
<dbReference type="GO" id="GO:0008610">
    <property type="term" value="P:lipid biosynthetic process"/>
    <property type="evidence" value="ECO:0007669"/>
    <property type="project" value="UniProtKB-ARBA"/>
</dbReference>
<name>A0A951UPQ9_9CYAN</name>
<dbReference type="InterPro" id="IPR005804">
    <property type="entry name" value="FA_desaturase_dom"/>
</dbReference>
<dbReference type="PANTHER" id="PTHR19353">
    <property type="entry name" value="FATTY ACID DESATURASE 2"/>
    <property type="match status" value="1"/>
</dbReference>
<dbReference type="GO" id="GO:0016717">
    <property type="term" value="F:oxidoreductase activity, acting on paired donors, with oxidation of a pair of donors resulting in the reduction of molecular oxygen to two molecules of water"/>
    <property type="evidence" value="ECO:0007669"/>
    <property type="project" value="TreeGrafter"/>
</dbReference>
<protein>
    <submittedName>
        <fullName evidence="6">Fatty acid desaturase</fullName>
        <ecNumber evidence="6">1.14.19.-</ecNumber>
    </submittedName>
</protein>
<dbReference type="EMBL" id="JAHHHD010000017">
    <property type="protein sequence ID" value="MBW4660068.1"/>
    <property type="molecule type" value="Genomic_DNA"/>
</dbReference>
<keyword evidence="3" id="KW-0408">Iron</keyword>
<evidence type="ECO:0000313" key="7">
    <source>
        <dbReference type="Proteomes" id="UP000757435"/>
    </source>
</evidence>
<dbReference type="InterPro" id="IPR012171">
    <property type="entry name" value="Fatty_acid_desaturase"/>
</dbReference>
<dbReference type="EC" id="1.14.19.-" evidence="6"/>
<evidence type="ECO:0000259" key="5">
    <source>
        <dbReference type="Pfam" id="PF00487"/>
    </source>
</evidence>
<keyword evidence="4" id="KW-1133">Transmembrane helix</keyword>
<evidence type="ECO:0000313" key="6">
    <source>
        <dbReference type="EMBL" id="MBW4660068.1"/>
    </source>
</evidence>
<evidence type="ECO:0000256" key="3">
    <source>
        <dbReference type="ARBA" id="ARBA00023004"/>
    </source>
</evidence>
<feature type="transmembrane region" description="Helical" evidence="4">
    <location>
        <begin position="41"/>
        <end position="61"/>
    </location>
</feature>
<keyword evidence="4" id="KW-0472">Membrane</keyword>
<evidence type="ECO:0000256" key="2">
    <source>
        <dbReference type="ARBA" id="ARBA00008749"/>
    </source>
</evidence>
<feature type="transmembrane region" description="Helical" evidence="4">
    <location>
        <begin position="165"/>
        <end position="185"/>
    </location>
</feature>
<proteinExistence type="inferred from homology"/>
<dbReference type="PANTHER" id="PTHR19353:SF19">
    <property type="entry name" value="DELTA(5) FATTY ACID DESATURASE C-RELATED"/>
    <property type="match status" value="1"/>
</dbReference>
<dbReference type="InterPro" id="IPR054681">
    <property type="entry name" value="CrtW-like"/>
</dbReference>
<evidence type="ECO:0000256" key="4">
    <source>
        <dbReference type="SAM" id="Phobius"/>
    </source>
</evidence>
<comment type="similarity">
    <text evidence="2">Belongs to the fatty acid desaturase type 2 family.</text>
</comment>
<organism evidence="6 7">
    <name type="scientific">Drouetiella hepatica Uher 2000/2452</name>
    <dbReference type="NCBI Taxonomy" id="904376"/>
    <lineage>
        <taxon>Bacteria</taxon>
        <taxon>Bacillati</taxon>
        <taxon>Cyanobacteriota</taxon>
        <taxon>Cyanophyceae</taxon>
        <taxon>Oculatellales</taxon>
        <taxon>Oculatellaceae</taxon>
        <taxon>Drouetiella</taxon>
    </lineage>
</organism>
<dbReference type="Proteomes" id="UP000757435">
    <property type="component" value="Unassembled WGS sequence"/>
</dbReference>
<feature type="transmembrane region" description="Helical" evidence="4">
    <location>
        <begin position="81"/>
        <end position="99"/>
    </location>
</feature>
<evidence type="ECO:0000256" key="1">
    <source>
        <dbReference type="ARBA" id="ARBA00001954"/>
    </source>
</evidence>
<keyword evidence="6" id="KW-0560">Oxidoreductase</keyword>
<dbReference type="NCBIfam" id="NF045690">
    <property type="entry name" value="BCarotKetCrtW"/>
    <property type="match status" value="1"/>
</dbReference>
<feature type="transmembrane region" description="Helical" evidence="4">
    <location>
        <begin position="12"/>
        <end position="35"/>
    </location>
</feature>
<dbReference type="Pfam" id="PF00487">
    <property type="entry name" value="FA_desaturase"/>
    <property type="match status" value="1"/>
</dbReference>